<comment type="subcellular location">
    <subcellularLocation>
        <location evidence="1 8">Cell membrane</location>
        <topology evidence="1 8">Multi-pass membrane protein</topology>
    </subcellularLocation>
</comment>
<keyword evidence="7 8" id="KW-0807">Transducer</keyword>
<dbReference type="EnsemblMetazoa" id="AEPI015096-RA">
    <property type="protein sequence ID" value="AEPI015096-PA"/>
    <property type="gene ID" value="AEPI015096"/>
</dbReference>
<evidence type="ECO:0000256" key="6">
    <source>
        <dbReference type="ARBA" id="ARBA00023170"/>
    </source>
</evidence>
<feature type="transmembrane region" description="Helical" evidence="8">
    <location>
        <begin position="73"/>
        <end position="95"/>
    </location>
</feature>
<comment type="caution">
    <text evidence="8">Lacks conserved residue(s) required for the propagation of feature annotation.</text>
</comment>
<dbReference type="PANTHER" id="PTHR21143:SF134">
    <property type="entry name" value="GUSTATORY RECEPTOR"/>
    <property type="match status" value="1"/>
</dbReference>
<protein>
    <recommendedName>
        <fullName evidence="8">Gustatory receptor</fullName>
    </recommendedName>
</protein>
<dbReference type="GO" id="GO:0007635">
    <property type="term" value="P:chemosensory behavior"/>
    <property type="evidence" value="ECO:0007669"/>
    <property type="project" value="TreeGrafter"/>
</dbReference>
<accession>A0A182PZ28</accession>
<dbReference type="Pfam" id="PF08395">
    <property type="entry name" value="7tm_7"/>
    <property type="match status" value="1"/>
</dbReference>
<feature type="transmembrane region" description="Helical" evidence="8">
    <location>
        <begin position="167"/>
        <end position="191"/>
    </location>
</feature>
<name>A0A182PZ28_9DIPT</name>
<keyword evidence="6 8" id="KW-0675">Receptor</keyword>
<reference evidence="9" key="2">
    <citation type="submission" date="2020-05" db="UniProtKB">
        <authorList>
            <consortium name="EnsemblMetazoa"/>
        </authorList>
    </citation>
    <scope>IDENTIFICATION</scope>
    <source>
        <strain evidence="9">Epiroticus2</strain>
    </source>
</reference>
<dbReference type="AlphaFoldDB" id="A0A182PZ28"/>
<sequence>MMVRFCLSALYYFHSILGLVPFEYNKRHGLRRSCYKRRWSQAIGCAAAISVCCSFFMIWLQDSVSFASFLDVLLIRSLVLVEFTIRYGTVVLCFYQILSNEDRLHHHVQRFIAIAQSVWFSRSCRRMVYVLVAKMLVVDIGLCTLFALNNGKKRLGSSVNWYRFVNIYVLMMCSQITNLILLLLLFGSHVYAEINNRLYRTVHNLLAFESQSSYWSRRRIRQQQICCDASDTIDRLGTLHQELTEIVQAVLSILQLPILLINLNQFIVIVSRIYFVFIIRAQLAHRSDYISYHRFSNSILYIGFEVVQCFLLTLGSSVITREARRPGTTLNVFVNAQLDTRTVRSIELFGLAVLTTDARINVGGLYTLDLAFMFSLATTVNMYLIVLVQFQLNNHSS</sequence>
<dbReference type="GO" id="GO:0050909">
    <property type="term" value="P:sensory perception of taste"/>
    <property type="evidence" value="ECO:0007669"/>
    <property type="project" value="InterPro"/>
</dbReference>
<evidence type="ECO:0000313" key="10">
    <source>
        <dbReference type="Proteomes" id="UP000075885"/>
    </source>
</evidence>
<feature type="transmembrane region" description="Helical" evidence="8">
    <location>
        <begin position="127"/>
        <end position="147"/>
    </location>
</feature>
<evidence type="ECO:0000256" key="8">
    <source>
        <dbReference type="RuleBase" id="RU363108"/>
    </source>
</evidence>
<keyword evidence="10" id="KW-1185">Reference proteome</keyword>
<evidence type="ECO:0000256" key="1">
    <source>
        <dbReference type="ARBA" id="ARBA00004651"/>
    </source>
</evidence>
<evidence type="ECO:0000256" key="7">
    <source>
        <dbReference type="ARBA" id="ARBA00023224"/>
    </source>
</evidence>
<dbReference type="GO" id="GO:0043025">
    <property type="term" value="C:neuronal cell body"/>
    <property type="evidence" value="ECO:0007669"/>
    <property type="project" value="TreeGrafter"/>
</dbReference>
<dbReference type="GO" id="GO:0008049">
    <property type="term" value="P:male courtship behavior"/>
    <property type="evidence" value="ECO:0007669"/>
    <property type="project" value="TreeGrafter"/>
</dbReference>
<dbReference type="InterPro" id="IPR013604">
    <property type="entry name" value="7TM_chemorcpt"/>
</dbReference>
<keyword evidence="4 8" id="KW-1133">Transmembrane helix</keyword>
<organism evidence="9 10">
    <name type="scientific">Anopheles epiroticus</name>
    <dbReference type="NCBI Taxonomy" id="199890"/>
    <lineage>
        <taxon>Eukaryota</taxon>
        <taxon>Metazoa</taxon>
        <taxon>Ecdysozoa</taxon>
        <taxon>Arthropoda</taxon>
        <taxon>Hexapoda</taxon>
        <taxon>Insecta</taxon>
        <taxon>Pterygota</taxon>
        <taxon>Neoptera</taxon>
        <taxon>Endopterygota</taxon>
        <taxon>Diptera</taxon>
        <taxon>Nematocera</taxon>
        <taxon>Culicoidea</taxon>
        <taxon>Culicidae</taxon>
        <taxon>Anophelinae</taxon>
        <taxon>Anopheles</taxon>
    </lineage>
</organism>
<keyword evidence="5 8" id="KW-0472">Membrane</keyword>
<comment type="similarity">
    <text evidence="8">Belongs to the insect chemoreceptor superfamily. Gustatory receptor (GR) family.</text>
</comment>
<evidence type="ECO:0000256" key="4">
    <source>
        <dbReference type="ARBA" id="ARBA00022989"/>
    </source>
</evidence>
<dbReference type="Proteomes" id="UP000075885">
    <property type="component" value="Unassembled WGS sequence"/>
</dbReference>
<dbReference type="GO" id="GO:0005886">
    <property type="term" value="C:plasma membrane"/>
    <property type="evidence" value="ECO:0007669"/>
    <property type="project" value="UniProtKB-SubCell"/>
</dbReference>
<feature type="transmembrane region" description="Helical" evidence="8">
    <location>
        <begin position="258"/>
        <end position="279"/>
    </location>
</feature>
<comment type="function">
    <text evidence="8">Gustatory receptor which mediates acceptance or avoidance behavior, depending on its substrates.</text>
</comment>
<evidence type="ECO:0000256" key="2">
    <source>
        <dbReference type="ARBA" id="ARBA00022475"/>
    </source>
</evidence>
<feature type="transmembrane region" description="Helical" evidence="8">
    <location>
        <begin position="6"/>
        <end position="22"/>
    </location>
</feature>
<dbReference type="GO" id="GO:0030424">
    <property type="term" value="C:axon"/>
    <property type="evidence" value="ECO:0007669"/>
    <property type="project" value="TreeGrafter"/>
</dbReference>
<evidence type="ECO:0000313" key="9">
    <source>
        <dbReference type="EnsemblMetazoa" id="AEPI015096-PA"/>
    </source>
</evidence>
<dbReference type="GO" id="GO:0030425">
    <property type="term" value="C:dendrite"/>
    <property type="evidence" value="ECO:0007669"/>
    <property type="project" value="TreeGrafter"/>
</dbReference>
<dbReference type="PANTHER" id="PTHR21143">
    <property type="entry name" value="INVERTEBRATE GUSTATORY RECEPTOR"/>
    <property type="match status" value="1"/>
</dbReference>
<feature type="transmembrane region" description="Helical" evidence="8">
    <location>
        <begin position="299"/>
        <end position="319"/>
    </location>
</feature>
<feature type="transmembrane region" description="Helical" evidence="8">
    <location>
        <begin position="370"/>
        <end position="392"/>
    </location>
</feature>
<reference evidence="10" key="1">
    <citation type="submission" date="2013-03" db="EMBL/GenBank/DDBJ databases">
        <title>The Genome Sequence of Anopheles epiroticus epiroticus2.</title>
        <authorList>
            <consortium name="The Broad Institute Genomics Platform"/>
            <person name="Neafsey D.E."/>
            <person name="Howell P."/>
            <person name="Walker B."/>
            <person name="Young S.K."/>
            <person name="Zeng Q."/>
            <person name="Gargeya S."/>
            <person name="Fitzgerald M."/>
            <person name="Haas B."/>
            <person name="Abouelleil A."/>
            <person name="Allen A.W."/>
            <person name="Alvarado L."/>
            <person name="Arachchi H.M."/>
            <person name="Berlin A.M."/>
            <person name="Chapman S.B."/>
            <person name="Gainer-Dewar J."/>
            <person name="Goldberg J."/>
            <person name="Griggs A."/>
            <person name="Gujja S."/>
            <person name="Hansen M."/>
            <person name="Howarth C."/>
            <person name="Imamovic A."/>
            <person name="Ireland A."/>
            <person name="Larimer J."/>
            <person name="McCowan C."/>
            <person name="Murphy C."/>
            <person name="Pearson M."/>
            <person name="Poon T.W."/>
            <person name="Priest M."/>
            <person name="Roberts A."/>
            <person name="Saif S."/>
            <person name="Shea T."/>
            <person name="Sisk P."/>
            <person name="Sykes S."/>
            <person name="Wortman J."/>
            <person name="Nusbaum C."/>
            <person name="Birren B."/>
        </authorList>
    </citation>
    <scope>NUCLEOTIDE SEQUENCE [LARGE SCALE GENOMIC DNA]</scope>
    <source>
        <strain evidence="10">Epiroticus2</strain>
    </source>
</reference>
<dbReference type="GO" id="GO:0007165">
    <property type="term" value="P:signal transduction"/>
    <property type="evidence" value="ECO:0007669"/>
    <property type="project" value="UniProtKB-KW"/>
</dbReference>
<dbReference type="VEuPathDB" id="VectorBase:AEPI015096"/>
<keyword evidence="3 8" id="KW-0812">Transmembrane</keyword>
<keyword evidence="2 8" id="KW-1003">Cell membrane</keyword>
<evidence type="ECO:0000256" key="5">
    <source>
        <dbReference type="ARBA" id="ARBA00023136"/>
    </source>
</evidence>
<feature type="transmembrane region" description="Helical" evidence="8">
    <location>
        <begin position="42"/>
        <end position="61"/>
    </location>
</feature>
<dbReference type="STRING" id="199890.A0A182PZ28"/>
<evidence type="ECO:0000256" key="3">
    <source>
        <dbReference type="ARBA" id="ARBA00022692"/>
    </source>
</evidence>
<proteinExistence type="inferred from homology"/>